<dbReference type="EMBL" id="UASJ01000016">
    <property type="protein sequence ID" value="SQC02349.1"/>
    <property type="molecule type" value="Genomic_DNA"/>
</dbReference>
<dbReference type="SUPFAM" id="SSF52540">
    <property type="entry name" value="P-loop containing nucleoside triphosphate hydrolases"/>
    <property type="match status" value="1"/>
</dbReference>
<feature type="domain" description="ABC transporter" evidence="6">
    <location>
        <begin position="7"/>
        <end position="232"/>
    </location>
</feature>
<feature type="region of interest" description="Disordered" evidence="5">
    <location>
        <begin position="263"/>
        <end position="282"/>
    </location>
</feature>
<dbReference type="EMBL" id="UASJ01000016">
    <property type="protein sequence ID" value="SQC02354.1"/>
    <property type="molecule type" value="Genomic_DNA"/>
</dbReference>
<evidence type="ECO:0000256" key="3">
    <source>
        <dbReference type="ARBA" id="ARBA00022741"/>
    </source>
</evidence>
<dbReference type="AlphaFoldDB" id="A0A2X3DS86"/>
<dbReference type="EMBL" id="UASJ01000016">
    <property type="protein sequence ID" value="SQC02334.1"/>
    <property type="molecule type" value="Genomic_DNA"/>
</dbReference>
<evidence type="ECO:0000256" key="4">
    <source>
        <dbReference type="ARBA" id="ARBA00022840"/>
    </source>
</evidence>
<feature type="compositionally biased region" description="Basic and acidic residues" evidence="5">
    <location>
        <begin position="266"/>
        <end position="282"/>
    </location>
</feature>
<keyword evidence="4 9" id="KW-0067">ATP-binding</keyword>
<dbReference type="PANTHER" id="PTHR42734:SF17">
    <property type="entry name" value="METAL TRANSPORT SYSTEM ATP-BINDING PROTEIN TM_0124-RELATED"/>
    <property type="match status" value="1"/>
</dbReference>
<comment type="similarity">
    <text evidence="1">Belongs to the ABC transporter superfamily.</text>
</comment>
<evidence type="ECO:0000313" key="7">
    <source>
        <dbReference type="EMBL" id="SQB64694.1"/>
    </source>
</evidence>
<dbReference type="PROSITE" id="PS00211">
    <property type="entry name" value="ABC_TRANSPORTER_1"/>
    <property type="match status" value="1"/>
</dbReference>
<keyword evidence="3" id="KW-0547">Nucleotide-binding</keyword>
<organism evidence="9 11">
    <name type="scientific">Mobiluncus curtisii</name>
    <dbReference type="NCBI Taxonomy" id="2051"/>
    <lineage>
        <taxon>Bacteria</taxon>
        <taxon>Bacillati</taxon>
        <taxon>Actinomycetota</taxon>
        <taxon>Actinomycetes</taxon>
        <taxon>Actinomycetales</taxon>
        <taxon>Actinomycetaceae</taxon>
        <taxon>Mobiluncus</taxon>
    </lineage>
</organism>
<dbReference type="InterPro" id="IPR003593">
    <property type="entry name" value="AAA+_ATPase"/>
</dbReference>
<dbReference type="InterPro" id="IPR003439">
    <property type="entry name" value="ABC_transporter-like_ATP-bd"/>
</dbReference>
<reference evidence="9 11" key="1">
    <citation type="submission" date="2018-06" db="EMBL/GenBank/DDBJ databases">
        <authorList>
            <consortium name="Pathogen Informatics"/>
            <person name="Doyle S."/>
        </authorList>
    </citation>
    <scope>NUCLEOTIDE SEQUENCE [LARGE SCALE GENOMIC DNA]</scope>
    <source>
        <strain evidence="9 11">NCTC11820</strain>
    </source>
</reference>
<evidence type="ECO:0000256" key="1">
    <source>
        <dbReference type="ARBA" id="ARBA00005417"/>
    </source>
</evidence>
<evidence type="ECO:0000313" key="9">
    <source>
        <dbReference type="EMBL" id="SQC02349.1"/>
    </source>
</evidence>
<dbReference type="GeneID" id="55565651"/>
<evidence type="ECO:0000313" key="8">
    <source>
        <dbReference type="EMBL" id="SQC02334.1"/>
    </source>
</evidence>
<evidence type="ECO:0000259" key="6">
    <source>
        <dbReference type="PROSITE" id="PS50893"/>
    </source>
</evidence>
<evidence type="ECO:0000313" key="11">
    <source>
        <dbReference type="Proteomes" id="UP000250245"/>
    </source>
</evidence>
<keyword evidence="2" id="KW-0813">Transport</keyword>
<name>A0A2X3DS86_9ACTO</name>
<keyword evidence="9" id="KW-0378">Hydrolase</keyword>
<accession>A0A2X3DS86</accession>
<sequence length="282" mass="30185">MGEEPLLEMRDVTLRYGTRQVFSGLNLRVQPGQVVGILGQNGAGKTTLLKSVLGDVKPANGIIFRQDTAKISYLPQHGRFPKSVQIRGRDVVYLGLDGAKLGFWSSAGARDKVERALALVGAQSYADVPISGLSGGELQRLRIAAAIVERPDLLLVDEPLASLDLKHQADIVKIFDNLSSQGTAILLVTHELNPVEKLLDTVVYIALGRAAVGSVPEVMSSETLSALYGEEVRVVNLGGTYFVVGAQNGTDSGFVEEALHGHHHASHFESAESPHNPKEAGH</sequence>
<proteinExistence type="inferred from homology"/>
<dbReference type="EC" id="3.6.3.34" evidence="9"/>
<protein>
    <submittedName>
        <fullName evidence="9">Iron(3+)-hydroxamate import ATP-binding protein FhuC</fullName>
        <ecNumber evidence="9">3.6.3.34</ecNumber>
    </submittedName>
</protein>
<dbReference type="InterPro" id="IPR017871">
    <property type="entry name" value="ABC_transporter-like_CS"/>
</dbReference>
<dbReference type="InterPro" id="IPR050153">
    <property type="entry name" value="Metal_Ion_Import_ABC"/>
</dbReference>
<dbReference type="InterPro" id="IPR027417">
    <property type="entry name" value="P-loop_NTPase"/>
</dbReference>
<dbReference type="EMBL" id="UASJ01000001">
    <property type="protein sequence ID" value="SQB64694.1"/>
    <property type="molecule type" value="Genomic_DNA"/>
</dbReference>
<dbReference type="Pfam" id="PF00005">
    <property type="entry name" value="ABC_tran"/>
    <property type="match status" value="1"/>
</dbReference>
<dbReference type="GO" id="GO:0016887">
    <property type="term" value="F:ATP hydrolysis activity"/>
    <property type="evidence" value="ECO:0007669"/>
    <property type="project" value="InterPro"/>
</dbReference>
<dbReference type="PANTHER" id="PTHR42734">
    <property type="entry name" value="METAL TRANSPORT SYSTEM ATP-BINDING PROTEIN TM_0124-RELATED"/>
    <property type="match status" value="1"/>
</dbReference>
<dbReference type="SMART" id="SM00382">
    <property type="entry name" value="AAA"/>
    <property type="match status" value="1"/>
</dbReference>
<dbReference type="RefSeq" id="WP_004006948.1">
    <property type="nucleotide sequence ID" value="NZ_CP068112.1"/>
</dbReference>
<evidence type="ECO:0000256" key="5">
    <source>
        <dbReference type="SAM" id="MobiDB-lite"/>
    </source>
</evidence>
<evidence type="ECO:0000256" key="2">
    <source>
        <dbReference type="ARBA" id="ARBA00022448"/>
    </source>
</evidence>
<dbReference type="Gene3D" id="3.40.50.300">
    <property type="entry name" value="P-loop containing nucleotide triphosphate hydrolases"/>
    <property type="match status" value="1"/>
</dbReference>
<dbReference type="GO" id="GO:0005524">
    <property type="term" value="F:ATP binding"/>
    <property type="evidence" value="ECO:0007669"/>
    <property type="project" value="UniProtKB-KW"/>
</dbReference>
<evidence type="ECO:0000313" key="10">
    <source>
        <dbReference type="EMBL" id="SQC02354.1"/>
    </source>
</evidence>
<dbReference type="PROSITE" id="PS50893">
    <property type="entry name" value="ABC_TRANSPORTER_2"/>
    <property type="match status" value="1"/>
</dbReference>
<dbReference type="Proteomes" id="UP000250245">
    <property type="component" value="Unassembled WGS sequence"/>
</dbReference>
<gene>
    <name evidence="9" type="primary">fhuC_5</name>
    <name evidence="7" type="synonym">fhuC_2</name>
    <name evidence="8" type="synonym">fhuC_4</name>
    <name evidence="10" type="synonym">fhuC_6</name>
    <name evidence="7" type="ORF">NCTC11820_01046</name>
    <name evidence="8" type="ORF">NCTC11820_02222</name>
    <name evidence="9" type="ORF">NCTC11820_02237</name>
    <name evidence="10" type="ORF">NCTC11820_02242</name>
</gene>